<gene>
    <name evidence="4" type="ORF">BSTOLATCC_MIC58055</name>
</gene>
<keyword evidence="5" id="KW-1185">Reference proteome</keyword>
<evidence type="ECO:0000259" key="3">
    <source>
        <dbReference type="SMART" id="SM00065"/>
    </source>
</evidence>
<feature type="coiled-coil region" evidence="1">
    <location>
        <begin position="174"/>
        <end position="201"/>
    </location>
</feature>
<feature type="domain" description="GAF" evidence="3">
    <location>
        <begin position="412"/>
        <end position="561"/>
    </location>
</feature>
<dbReference type="SMART" id="SM00065">
    <property type="entry name" value="GAF"/>
    <property type="match status" value="1"/>
</dbReference>
<comment type="caution">
    <text evidence="4">The sequence shown here is derived from an EMBL/GenBank/DDBJ whole genome shotgun (WGS) entry which is preliminary data.</text>
</comment>
<dbReference type="Proteomes" id="UP001162131">
    <property type="component" value="Unassembled WGS sequence"/>
</dbReference>
<dbReference type="AlphaFoldDB" id="A0AAU9K731"/>
<evidence type="ECO:0000256" key="2">
    <source>
        <dbReference type="SAM" id="MobiDB-lite"/>
    </source>
</evidence>
<sequence>MDLRSSSTSRVLRQKPLPLAAYRLTRKSEKSISKTSRNQSDYSLSEQLKSFDDRKNQTARFSNNVKTEPSEVFVGASNDMSPGYKNLLSEIKYKHESVVWLKKHRELILEILKVPNVLASLNGFIISKLKELTVTADSLTSLINTLNESHIGNSYDDAILQVMSRQLYLKDEEIAGLRSASEKLREENKELANMLVSIETQNKLSNDLTKYLSNPNFSPKIKQREIKSPTEKPKLLKFHRTLEELVEMATKATNYDSGLKLLSEESKKYIDADGVFLFNINPQRTKFYTYSNGVKCEMAVKNTILSLISHNQRTKSAIEGQPEFDARIEPTIGMRVRSFQAGMIVDESDKNLGILLAVRKTAEISHEREFSNLLLLFSMFISKWQAKNELGKEKTSLITTLSSCSELIKQVAITDFIQVLEENLPKMMHTSRATVLLCDNNNRKLYRKASNRLLRAADIFPSQRGIAGYTANVKMPVICNDVISDKRFVKEIDDPCGTFPQNILAVPLNGKETEGLPKAVIEIIDKTDGTSFTEYEADIMMEYSKLIANMMENLLLQESFSNINSVFKNLEHSLGDLSCQVEGRPGTFVAVKKNLEIFKTLFKIRY</sequence>
<dbReference type="SUPFAM" id="SSF55781">
    <property type="entry name" value="GAF domain-like"/>
    <property type="match status" value="1"/>
</dbReference>
<keyword evidence="1" id="KW-0175">Coiled coil</keyword>
<dbReference type="InterPro" id="IPR003018">
    <property type="entry name" value="GAF"/>
</dbReference>
<organism evidence="4 5">
    <name type="scientific">Blepharisma stoltei</name>
    <dbReference type="NCBI Taxonomy" id="1481888"/>
    <lineage>
        <taxon>Eukaryota</taxon>
        <taxon>Sar</taxon>
        <taxon>Alveolata</taxon>
        <taxon>Ciliophora</taxon>
        <taxon>Postciliodesmatophora</taxon>
        <taxon>Heterotrichea</taxon>
        <taxon>Heterotrichida</taxon>
        <taxon>Blepharismidae</taxon>
        <taxon>Blepharisma</taxon>
    </lineage>
</organism>
<dbReference type="EMBL" id="CAJZBQ010000056">
    <property type="protein sequence ID" value="CAG9333237.1"/>
    <property type="molecule type" value="Genomic_DNA"/>
</dbReference>
<dbReference type="InterPro" id="IPR029016">
    <property type="entry name" value="GAF-like_dom_sf"/>
</dbReference>
<evidence type="ECO:0000313" key="4">
    <source>
        <dbReference type="EMBL" id="CAG9333237.1"/>
    </source>
</evidence>
<accession>A0AAU9K731</accession>
<proteinExistence type="predicted"/>
<name>A0AAU9K731_9CILI</name>
<dbReference type="Gene3D" id="3.30.450.40">
    <property type="match status" value="1"/>
</dbReference>
<feature type="region of interest" description="Disordered" evidence="2">
    <location>
        <begin position="27"/>
        <end position="47"/>
    </location>
</feature>
<evidence type="ECO:0000313" key="5">
    <source>
        <dbReference type="Proteomes" id="UP001162131"/>
    </source>
</evidence>
<reference evidence="4" key="1">
    <citation type="submission" date="2021-09" db="EMBL/GenBank/DDBJ databases">
        <authorList>
            <consortium name="AG Swart"/>
            <person name="Singh M."/>
            <person name="Singh A."/>
            <person name="Seah K."/>
            <person name="Emmerich C."/>
        </authorList>
    </citation>
    <scope>NUCLEOTIDE SEQUENCE</scope>
    <source>
        <strain evidence="4">ATCC30299</strain>
    </source>
</reference>
<evidence type="ECO:0000256" key="1">
    <source>
        <dbReference type="SAM" id="Coils"/>
    </source>
</evidence>
<protein>
    <recommendedName>
        <fullName evidence="3">GAF domain-containing protein</fullName>
    </recommendedName>
</protein>
<feature type="compositionally biased region" description="Polar residues" evidence="2">
    <location>
        <begin position="33"/>
        <end position="47"/>
    </location>
</feature>